<comment type="caution">
    <text evidence="3">The sequence shown here is derived from an EMBL/GenBank/DDBJ whole genome shotgun (WGS) entry which is preliminary data.</text>
</comment>
<name>A0A7C6EGE6_UNCW3</name>
<dbReference type="Gene3D" id="3.40.50.1980">
    <property type="entry name" value="Nitrogenase molybdenum iron protein domain"/>
    <property type="match status" value="2"/>
</dbReference>
<dbReference type="InterPro" id="IPR050902">
    <property type="entry name" value="ABC_Transporter_SBP"/>
</dbReference>
<organism evidence="3">
    <name type="scientific">candidate division WOR-3 bacterium</name>
    <dbReference type="NCBI Taxonomy" id="2052148"/>
    <lineage>
        <taxon>Bacteria</taxon>
        <taxon>Bacteria division WOR-3</taxon>
    </lineage>
</organism>
<reference evidence="3" key="1">
    <citation type="journal article" date="2020" name="mSystems">
        <title>Genome- and Community-Level Interaction Insights into Carbon Utilization and Element Cycling Functions of Hydrothermarchaeota in Hydrothermal Sediment.</title>
        <authorList>
            <person name="Zhou Z."/>
            <person name="Liu Y."/>
            <person name="Xu W."/>
            <person name="Pan J."/>
            <person name="Luo Z.H."/>
            <person name="Li M."/>
        </authorList>
    </citation>
    <scope>NUCLEOTIDE SEQUENCE [LARGE SCALE GENOMIC DNA]</scope>
    <source>
        <strain evidence="3">SpSt-783</strain>
    </source>
</reference>
<dbReference type="InterPro" id="IPR054828">
    <property type="entry name" value="Vit_B12_bind_prot"/>
</dbReference>
<sequence>MWKRLIYLISLFCMVCEKSAHFNEPRIVSLSPAMTEIIFSLGAERYLVGTTTYCDFPDSAKKIYKVGDFSNPSIERIISLKPSLVIVNLPEQSRIKNQLEKYGLKIFVTSPSKIEDIYKEISELGRILKTEKKADSLINYMKENIRPLSRIKKRVYIEICPRPLITIGGTSYLNELIEMAGGENIFSDINKDYPVVNQEEVIMRNPEFIIGLHPEDIENRIGWKDVSAIKNHRVYRDLNQDWILRPGPRLVLGFKQLEKIFE</sequence>
<proteinExistence type="predicted"/>
<keyword evidence="1" id="KW-0732">Signal</keyword>
<feature type="domain" description="Fe/B12 periplasmic-binding" evidence="2">
    <location>
        <begin position="26"/>
        <end position="262"/>
    </location>
</feature>
<dbReference type="SUPFAM" id="SSF53807">
    <property type="entry name" value="Helical backbone' metal receptor"/>
    <property type="match status" value="1"/>
</dbReference>
<dbReference type="NCBIfam" id="NF038402">
    <property type="entry name" value="TroA_like"/>
    <property type="match status" value="1"/>
</dbReference>
<dbReference type="InterPro" id="IPR002491">
    <property type="entry name" value="ABC_transptr_periplasmic_BD"/>
</dbReference>
<evidence type="ECO:0000256" key="1">
    <source>
        <dbReference type="ARBA" id="ARBA00022729"/>
    </source>
</evidence>
<dbReference type="AlphaFoldDB" id="A0A7C6EGE6"/>
<dbReference type="PANTHER" id="PTHR30535">
    <property type="entry name" value="VITAMIN B12-BINDING PROTEIN"/>
    <property type="match status" value="1"/>
</dbReference>
<gene>
    <name evidence="3" type="ORF">ENV70_02760</name>
</gene>
<evidence type="ECO:0000259" key="2">
    <source>
        <dbReference type="PROSITE" id="PS50983"/>
    </source>
</evidence>
<accession>A0A7C6EGE6</accession>
<dbReference type="Pfam" id="PF01497">
    <property type="entry name" value="Peripla_BP_2"/>
    <property type="match status" value="1"/>
</dbReference>
<dbReference type="CDD" id="cd01144">
    <property type="entry name" value="BtuF"/>
    <property type="match status" value="1"/>
</dbReference>
<evidence type="ECO:0000313" key="3">
    <source>
        <dbReference type="EMBL" id="HHS62524.1"/>
    </source>
</evidence>
<dbReference type="PROSITE" id="PS50983">
    <property type="entry name" value="FE_B12_PBP"/>
    <property type="match status" value="1"/>
</dbReference>
<dbReference type="GO" id="GO:0071281">
    <property type="term" value="P:cellular response to iron ion"/>
    <property type="evidence" value="ECO:0007669"/>
    <property type="project" value="TreeGrafter"/>
</dbReference>
<dbReference type="PANTHER" id="PTHR30535:SF34">
    <property type="entry name" value="MOLYBDATE-BINDING PROTEIN MOLA"/>
    <property type="match status" value="1"/>
</dbReference>
<dbReference type="EMBL" id="DTHJ01000058">
    <property type="protein sequence ID" value="HHS62524.1"/>
    <property type="molecule type" value="Genomic_DNA"/>
</dbReference>
<protein>
    <submittedName>
        <fullName evidence="3">Cobalamin-binding protein</fullName>
    </submittedName>
</protein>